<dbReference type="STRING" id="1051891.A0A0C3QAY4"/>
<gene>
    <name evidence="3" type="ORF">M407DRAFT_245483</name>
</gene>
<dbReference type="Gene3D" id="2.70.98.70">
    <property type="match status" value="1"/>
</dbReference>
<reference evidence="3 4" key="1">
    <citation type="submission" date="2014-04" db="EMBL/GenBank/DDBJ databases">
        <authorList>
            <consortium name="DOE Joint Genome Institute"/>
            <person name="Kuo A."/>
            <person name="Girlanda M."/>
            <person name="Perotto S."/>
            <person name="Kohler A."/>
            <person name="Nagy L.G."/>
            <person name="Floudas D."/>
            <person name="Copeland A."/>
            <person name="Barry K.W."/>
            <person name="Cichocki N."/>
            <person name="Veneault-Fourrey C."/>
            <person name="LaButti K."/>
            <person name="Lindquist E.A."/>
            <person name="Lipzen A."/>
            <person name="Lundell T."/>
            <person name="Morin E."/>
            <person name="Murat C."/>
            <person name="Sun H."/>
            <person name="Tunlid A."/>
            <person name="Henrissat B."/>
            <person name="Grigoriev I.V."/>
            <person name="Hibbett D.S."/>
            <person name="Martin F."/>
            <person name="Nordberg H.P."/>
            <person name="Cantor M.N."/>
            <person name="Hua S.X."/>
        </authorList>
    </citation>
    <scope>NUCLEOTIDE SEQUENCE [LARGE SCALE GENOMIC DNA]</scope>
    <source>
        <strain evidence="3 4">MUT 4182</strain>
    </source>
</reference>
<evidence type="ECO:0000313" key="4">
    <source>
        <dbReference type="Proteomes" id="UP000054248"/>
    </source>
</evidence>
<organism evidence="3 4">
    <name type="scientific">Tulasnella calospora MUT 4182</name>
    <dbReference type="NCBI Taxonomy" id="1051891"/>
    <lineage>
        <taxon>Eukaryota</taxon>
        <taxon>Fungi</taxon>
        <taxon>Dikarya</taxon>
        <taxon>Basidiomycota</taxon>
        <taxon>Agaricomycotina</taxon>
        <taxon>Agaricomycetes</taxon>
        <taxon>Cantharellales</taxon>
        <taxon>Tulasnellaceae</taxon>
        <taxon>Tulasnella</taxon>
    </lineage>
</organism>
<dbReference type="Proteomes" id="UP000054248">
    <property type="component" value="Unassembled WGS sequence"/>
</dbReference>
<evidence type="ECO:0000313" key="3">
    <source>
        <dbReference type="EMBL" id="KIO21389.1"/>
    </source>
</evidence>
<dbReference type="SUPFAM" id="SSF48230">
    <property type="entry name" value="Chondroitin AC/alginate lyase"/>
    <property type="match status" value="1"/>
</dbReference>
<keyword evidence="2" id="KW-1133">Transmembrane helix</keyword>
<name>A0A0C3QAY4_9AGAM</name>
<evidence type="ECO:0000256" key="1">
    <source>
        <dbReference type="SAM" id="MobiDB-lite"/>
    </source>
</evidence>
<proteinExistence type="predicted"/>
<feature type="region of interest" description="Disordered" evidence="1">
    <location>
        <begin position="60"/>
        <end position="84"/>
    </location>
</feature>
<accession>A0A0C3QAY4</accession>
<dbReference type="EMBL" id="KN823139">
    <property type="protein sequence ID" value="KIO21389.1"/>
    <property type="molecule type" value="Genomic_DNA"/>
</dbReference>
<dbReference type="InterPro" id="IPR008929">
    <property type="entry name" value="Chondroitin_lyas"/>
</dbReference>
<reference evidence="4" key="2">
    <citation type="submission" date="2015-01" db="EMBL/GenBank/DDBJ databases">
        <title>Evolutionary Origins and Diversification of the Mycorrhizal Mutualists.</title>
        <authorList>
            <consortium name="DOE Joint Genome Institute"/>
            <consortium name="Mycorrhizal Genomics Consortium"/>
            <person name="Kohler A."/>
            <person name="Kuo A."/>
            <person name="Nagy L.G."/>
            <person name="Floudas D."/>
            <person name="Copeland A."/>
            <person name="Barry K.W."/>
            <person name="Cichocki N."/>
            <person name="Veneault-Fourrey C."/>
            <person name="LaButti K."/>
            <person name="Lindquist E.A."/>
            <person name="Lipzen A."/>
            <person name="Lundell T."/>
            <person name="Morin E."/>
            <person name="Murat C."/>
            <person name="Riley R."/>
            <person name="Ohm R."/>
            <person name="Sun H."/>
            <person name="Tunlid A."/>
            <person name="Henrissat B."/>
            <person name="Grigoriev I.V."/>
            <person name="Hibbett D.S."/>
            <person name="Martin F."/>
        </authorList>
    </citation>
    <scope>NUCLEOTIDE SEQUENCE [LARGE SCALE GENOMIC DNA]</scope>
    <source>
        <strain evidence="4">MUT 4182</strain>
    </source>
</reference>
<keyword evidence="2" id="KW-0472">Membrane</keyword>
<evidence type="ECO:0000256" key="2">
    <source>
        <dbReference type="SAM" id="Phobius"/>
    </source>
</evidence>
<dbReference type="OrthoDB" id="3476529at2759"/>
<keyword evidence="2" id="KW-0812">Transmembrane</keyword>
<dbReference type="PANTHER" id="PTHR38045">
    <property type="entry name" value="CHROMOSOME 1, WHOLE GENOME SHOTGUN SEQUENCE"/>
    <property type="match status" value="1"/>
</dbReference>
<feature type="transmembrane region" description="Helical" evidence="2">
    <location>
        <begin position="40"/>
        <end position="59"/>
    </location>
</feature>
<keyword evidence="4" id="KW-1185">Reference proteome</keyword>
<sequence>MAYRESQDHLTNTNYHSVGAEEYGGNYAEPKKGLSKWVKIGIPVGVVIVVAAVVGGIVGSRSSNKSSTSSSASNSGSTGEPNASEVASAKTAIGMFATTTNAHSVPIYPSTTNAAAFTEPTFIAKAGSNAALTWNADTFQPATPAPTTVRPDRPRLIAPAYKWEQLAAFVASDPYMKQWNDTIMADVNQWEGMDPVPYDIDGGLNKSGVLDVARSVKQRIKAFAYAYRVTGQTMWADRAWKELQNASGTGSQPFGTAPDNWNTQHFLDVAEFTAAFAIGYDWLYDVWTDQQKTTIRTAIINLGLNFGIQAYANNAGYGWWRTVNGNWNCVCNGGLTMGALAILGDDTSGVAEQILGYTIDNAKANCAMGPSSDGTWSETPNYWYFGTTAQAEMASSLLTATGSTYGLMTANPTFADTGLYHMYVYGNQQMFDYGDHGPNKFSTTANAMMFQASQFNKPEYMLFQRDRIDAAEPWSMFWYDPSVTGAFWNNMPLDHYFDDPLDVWASMRSSWTDVNGLFVAMKAGNHTGHQTHGDLDAGDFVIDALGVRWAGELGSGDYLSDGYFSSEATDSQRWLYYRTRTEGQNCLVVNHQNQNVNAATPSNFGSSNTAQGSSTVFEDPSDSTAFFTADLTATNNGAAIKRGIRLINGRKQVLLQDDITNVQQPMEWRMHTNATVTTSGASATLTLDGNTMQVQILDPPAGVVFGTAEAVRYADDPALPAGMTDQPNPGVTVLTIELPAGSYNLQVLFNPQWPDMQASDFKTPAMVAIDQWSLTSHN</sequence>
<dbReference type="Gene3D" id="1.50.10.100">
    <property type="entry name" value="Chondroitin AC/alginate lyase"/>
    <property type="match status" value="1"/>
</dbReference>
<evidence type="ECO:0008006" key="5">
    <source>
        <dbReference type="Google" id="ProtNLM"/>
    </source>
</evidence>
<dbReference type="PANTHER" id="PTHR38045:SF1">
    <property type="entry name" value="HEPARINASE II_III-LIKE PROTEIN"/>
    <property type="match status" value="1"/>
</dbReference>
<protein>
    <recommendedName>
        <fullName evidence="5">Heparinase II N-terminal domain-containing protein</fullName>
    </recommendedName>
</protein>
<dbReference type="AlphaFoldDB" id="A0A0C3QAY4"/>
<feature type="compositionally biased region" description="Low complexity" evidence="1">
    <location>
        <begin position="60"/>
        <end position="78"/>
    </location>
</feature>
<dbReference type="HOGENOM" id="CLU_008982_1_0_1"/>